<dbReference type="InterPro" id="IPR036249">
    <property type="entry name" value="Thioredoxin-like_sf"/>
</dbReference>
<dbReference type="InterPro" id="IPR004480">
    <property type="entry name" value="Monothiol_GRX-rel"/>
</dbReference>
<dbReference type="RefSeq" id="XP_784122.2">
    <property type="nucleotide sequence ID" value="XM_779029.5"/>
</dbReference>
<feature type="domain" description="Glutaredoxin" evidence="8">
    <location>
        <begin position="48"/>
        <end position="113"/>
    </location>
</feature>
<accession>A0A7M7RE61</accession>
<keyword evidence="10" id="KW-1185">Reference proteome</keyword>
<dbReference type="InParanoid" id="A0A7M7RE61"/>
<evidence type="ECO:0000256" key="6">
    <source>
        <dbReference type="ARBA" id="ARBA00067456"/>
    </source>
</evidence>
<evidence type="ECO:0000256" key="7">
    <source>
        <dbReference type="ARBA" id="ARBA00076083"/>
    </source>
</evidence>
<sequence length="152" mass="17289">MSLFTQIIRPSTRLFRSFQATGLPHCQLRLLSTELKERIDGLIQGKKVVVFMKGVPEEPQCGFSNAVVQIMRMHGVDNYESHNVLEDKDLREGIKEYSEWPTIPQIYMEGEFVGGCDIVIQMHQTGDLIDELKKIGIRSALLDAPKEEEPSK</sequence>
<keyword evidence="2" id="KW-0479">Metal-binding</keyword>
<dbReference type="GO" id="GO:0005759">
    <property type="term" value="C:mitochondrial matrix"/>
    <property type="evidence" value="ECO:0000318"/>
    <property type="project" value="GO_Central"/>
</dbReference>
<dbReference type="InterPro" id="IPR002109">
    <property type="entry name" value="Glutaredoxin"/>
</dbReference>
<dbReference type="InterPro" id="IPR033658">
    <property type="entry name" value="GRX_PICOT-like"/>
</dbReference>
<dbReference type="KEGG" id="spu:578887"/>
<evidence type="ECO:0000313" key="9">
    <source>
        <dbReference type="EnsemblMetazoa" id="XP_784122"/>
    </source>
</evidence>
<evidence type="ECO:0000256" key="5">
    <source>
        <dbReference type="ARBA" id="ARBA00023284"/>
    </source>
</evidence>
<evidence type="ECO:0000256" key="2">
    <source>
        <dbReference type="ARBA" id="ARBA00022723"/>
    </source>
</evidence>
<dbReference type="GO" id="GO:0051537">
    <property type="term" value="F:2 iron, 2 sulfur cluster binding"/>
    <property type="evidence" value="ECO:0007669"/>
    <property type="project" value="UniProtKB-KW"/>
</dbReference>
<organism evidence="9 10">
    <name type="scientific">Strongylocentrotus purpuratus</name>
    <name type="common">Purple sea urchin</name>
    <dbReference type="NCBI Taxonomy" id="7668"/>
    <lineage>
        <taxon>Eukaryota</taxon>
        <taxon>Metazoa</taxon>
        <taxon>Echinodermata</taxon>
        <taxon>Eleutherozoa</taxon>
        <taxon>Echinozoa</taxon>
        <taxon>Echinoidea</taxon>
        <taxon>Euechinoidea</taxon>
        <taxon>Echinacea</taxon>
        <taxon>Camarodonta</taxon>
        <taxon>Echinidea</taxon>
        <taxon>Strongylocentrotidae</taxon>
        <taxon>Strongylocentrotus</taxon>
    </lineage>
</organism>
<dbReference type="FunCoup" id="A0A7M7RE61">
    <property type="interactions" value="1906"/>
</dbReference>
<dbReference type="Proteomes" id="UP000007110">
    <property type="component" value="Unassembled WGS sequence"/>
</dbReference>
<dbReference type="NCBIfam" id="TIGR00365">
    <property type="entry name" value="Grx4 family monothiol glutaredoxin"/>
    <property type="match status" value="1"/>
</dbReference>
<protein>
    <recommendedName>
        <fullName evidence="6">Glutaredoxin-related protein 5, mitochondrial</fullName>
    </recommendedName>
    <alternativeName>
        <fullName evidence="7">Monothiol glutaredoxin-5</fullName>
    </alternativeName>
</protein>
<dbReference type="SUPFAM" id="SSF52833">
    <property type="entry name" value="Thioredoxin-like"/>
    <property type="match status" value="1"/>
</dbReference>
<dbReference type="AlphaFoldDB" id="A0A7M7RE61"/>
<dbReference type="PANTHER" id="PTHR10293:SF16">
    <property type="entry name" value="GLUTAREDOXIN-RELATED PROTEIN 5, MITOCHONDRIAL"/>
    <property type="match status" value="1"/>
</dbReference>
<keyword evidence="1" id="KW-0001">2Fe-2S</keyword>
<reference evidence="9" key="2">
    <citation type="submission" date="2021-01" db="UniProtKB">
        <authorList>
            <consortium name="EnsemblMetazoa"/>
        </authorList>
    </citation>
    <scope>IDENTIFICATION</scope>
</reference>
<dbReference type="GeneID" id="578887"/>
<dbReference type="OMA" id="TKLMPQC"/>
<evidence type="ECO:0000256" key="1">
    <source>
        <dbReference type="ARBA" id="ARBA00022714"/>
    </source>
</evidence>
<proteinExistence type="predicted"/>
<name>A0A7M7RE61_STRPU</name>
<dbReference type="CDD" id="cd03028">
    <property type="entry name" value="GRX_PICOT_like"/>
    <property type="match status" value="1"/>
</dbReference>
<dbReference type="EnsemblMetazoa" id="XM_779029">
    <property type="protein sequence ID" value="XP_784122"/>
    <property type="gene ID" value="LOC578887"/>
</dbReference>
<dbReference type="Gene3D" id="3.40.30.10">
    <property type="entry name" value="Glutaredoxin"/>
    <property type="match status" value="1"/>
</dbReference>
<reference evidence="10" key="1">
    <citation type="submission" date="2015-02" db="EMBL/GenBank/DDBJ databases">
        <title>Genome sequencing for Strongylocentrotus purpuratus.</title>
        <authorList>
            <person name="Murali S."/>
            <person name="Liu Y."/>
            <person name="Vee V."/>
            <person name="English A."/>
            <person name="Wang M."/>
            <person name="Skinner E."/>
            <person name="Han Y."/>
            <person name="Muzny D.M."/>
            <person name="Worley K.C."/>
            <person name="Gibbs R.A."/>
        </authorList>
    </citation>
    <scope>NUCLEOTIDE SEQUENCE</scope>
</reference>
<evidence type="ECO:0000259" key="8">
    <source>
        <dbReference type="Pfam" id="PF00462"/>
    </source>
</evidence>
<evidence type="ECO:0000313" key="10">
    <source>
        <dbReference type="Proteomes" id="UP000007110"/>
    </source>
</evidence>
<evidence type="ECO:0000256" key="3">
    <source>
        <dbReference type="ARBA" id="ARBA00023004"/>
    </source>
</evidence>
<dbReference type="CTD" id="51218"/>
<dbReference type="PROSITE" id="PS51354">
    <property type="entry name" value="GLUTAREDOXIN_2"/>
    <property type="match status" value="1"/>
</dbReference>
<keyword evidence="5" id="KW-0676">Redox-active center</keyword>
<dbReference type="FunFam" id="3.40.30.10:FF:000005">
    <property type="entry name" value="Glutaredoxin 5"/>
    <property type="match status" value="1"/>
</dbReference>
<dbReference type="GO" id="GO:0046872">
    <property type="term" value="F:metal ion binding"/>
    <property type="evidence" value="ECO:0007669"/>
    <property type="project" value="UniProtKB-KW"/>
</dbReference>
<dbReference type="PANTHER" id="PTHR10293">
    <property type="entry name" value="GLUTAREDOXIN FAMILY MEMBER"/>
    <property type="match status" value="1"/>
</dbReference>
<dbReference type="Pfam" id="PF00462">
    <property type="entry name" value="Glutaredoxin"/>
    <property type="match status" value="1"/>
</dbReference>
<dbReference type="OrthoDB" id="415696at2759"/>
<evidence type="ECO:0000256" key="4">
    <source>
        <dbReference type="ARBA" id="ARBA00023014"/>
    </source>
</evidence>
<keyword evidence="3" id="KW-0408">Iron</keyword>
<keyword evidence="4" id="KW-0411">Iron-sulfur</keyword>